<dbReference type="GO" id="GO:0050308">
    <property type="term" value="F:sugar-phosphatase activity"/>
    <property type="evidence" value="ECO:0007669"/>
    <property type="project" value="UniProtKB-EC"/>
</dbReference>
<protein>
    <submittedName>
        <fullName evidence="1">Sugar phosphatase YidA</fullName>
        <ecNumber evidence="1">3.1.3.23</ecNumber>
    </submittedName>
</protein>
<dbReference type="Pfam" id="PF08282">
    <property type="entry name" value="Hydrolase_3"/>
    <property type="match status" value="1"/>
</dbReference>
<dbReference type="InterPro" id="IPR036412">
    <property type="entry name" value="HAD-like_sf"/>
</dbReference>
<dbReference type="RefSeq" id="WP_148591789.1">
    <property type="nucleotide sequence ID" value="NZ_CP042997.1"/>
</dbReference>
<proteinExistence type="predicted"/>
<organism evidence="1 2">
    <name type="scientific">Aquisphaera giovannonii</name>
    <dbReference type="NCBI Taxonomy" id="406548"/>
    <lineage>
        <taxon>Bacteria</taxon>
        <taxon>Pseudomonadati</taxon>
        <taxon>Planctomycetota</taxon>
        <taxon>Planctomycetia</taxon>
        <taxon>Isosphaerales</taxon>
        <taxon>Isosphaeraceae</taxon>
        <taxon>Aquisphaera</taxon>
    </lineage>
</organism>
<dbReference type="Gene3D" id="3.40.50.1000">
    <property type="entry name" value="HAD superfamily/HAD-like"/>
    <property type="match status" value="1"/>
</dbReference>
<dbReference type="InterPro" id="IPR006379">
    <property type="entry name" value="HAD-SF_hydro_IIB"/>
</dbReference>
<dbReference type="OrthoDB" id="9790031at2"/>
<dbReference type="GO" id="GO:0005829">
    <property type="term" value="C:cytosol"/>
    <property type="evidence" value="ECO:0007669"/>
    <property type="project" value="TreeGrafter"/>
</dbReference>
<dbReference type="GO" id="GO:0000287">
    <property type="term" value="F:magnesium ion binding"/>
    <property type="evidence" value="ECO:0007669"/>
    <property type="project" value="TreeGrafter"/>
</dbReference>
<gene>
    <name evidence="1" type="primary">yidA</name>
    <name evidence="1" type="ORF">OJF2_10060</name>
</gene>
<dbReference type="EC" id="3.1.3.23" evidence="1"/>
<dbReference type="KEGG" id="agv:OJF2_10060"/>
<name>A0A5B9VWQ9_9BACT</name>
<dbReference type="AlphaFoldDB" id="A0A5B9VWQ9"/>
<keyword evidence="2" id="KW-1185">Reference proteome</keyword>
<evidence type="ECO:0000313" key="1">
    <source>
        <dbReference type="EMBL" id="QEH32529.1"/>
    </source>
</evidence>
<dbReference type="PROSITE" id="PS01229">
    <property type="entry name" value="COF_2"/>
    <property type="match status" value="1"/>
</dbReference>
<keyword evidence="1" id="KW-0378">Hydrolase</keyword>
<dbReference type="InterPro" id="IPR000150">
    <property type="entry name" value="Cof"/>
</dbReference>
<dbReference type="PANTHER" id="PTHR10000:SF8">
    <property type="entry name" value="HAD SUPERFAMILY HYDROLASE-LIKE, TYPE 3"/>
    <property type="match status" value="1"/>
</dbReference>
<evidence type="ECO:0000313" key="2">
    <source>
        <dbReference type="Proteomes" id="UP000324233"/>
    </source>
</evidence>
<dbReference type="NCBIfam" id="TIGR01484">
    <property type="entry name" value="HAD-SF-IIB"/>
    <property type="match status" value="1"/>
</dbReference>
<dbReference type="EMBL" id="CP042997">
    <property type="protein sequence ID" value="QEH32529.1"/>
    <property type="molecule type" value="Genomic_DNA"/>
</dbReference>
<dbReference type="InterPro" id="IPR023214">
    <property type="entry name" value="HAD_sf"/>
</dbReference>
<dbReference type="Proteomes" id="UP000324233">
    <property type="component" value="Chromosome"/>
</dbReference>
<reference evidence="1 2" key="1">
    <citation type="submission" date="2019-08" db="EMBL/GenBank/DDBJ databases">
        <title>Deep-cultivation of Planctomycetes and their phenomic and genomic characterization uncovers novel biology.</title>
        <authorList>
            <person name="Wiegand S."/>
            <person name="Jogler M."/>
            <person name="Boedeker C."/>
            <person name="Pinto D."/>
            <person name="Vollmers J."/>
            <person name="Rivas-Marin E."/>
            <person name="Kohn T."/>
            <person name="Peeters S.H."/>
            <person name="Heuer A."/>
            <person name="Rast P."/>
            <person name="Oberbeckmann S."/>
            <person name="Bunk B."/>
            <person name="Jeske O."/>
            <person name="Meyerdierks A."/>
            <person name="Storesund J.E."/>
            <person name="Kallscheuer N."/>
            <person name="Luecker S."/>
            <person name="Lage O.M."/>
            <person name="Pohl T."/>
            <person name="Merkel B.J."/>
            <person name="Hornburger P."/>
            <person name="Mueller R.-W."/>
            <person name="Bruemmer F."/>
            <person name="Labrenz M."/>
            <person name="Spormann A.M."/>
            <person name="Op den Camp H."/>
            <person name="Overmann J."/>
            <person name="Amann R."/>
            <person name="Jetten M.S.M."/>
            <person name="Mascher T."/>
            <person name="Medema M.H."/>
            <person name="Devos D.P."/>
            <person name="Kaster A.-K."/>
            <person name="Ovreas L."/>
            <person name="Rohde M."/>
            <person name="Galperin M.Y."/>
            <person name="Jogler C."/>
        </authorList>
    </citation>
    <scope>NUCLEOTIDE SEQUENCE [LARGE SCALE GENOMIC DNA]</scope>
    <source>
        <strain evidence="1 2">OJF2</strain>
    </source>
</reference>
<dbReference type="Gene3D" id="3.30.1240.10">
    <property type="match status" value="1"/>
</dbReference>
<sequence length="285" mass="30492">MANATFPYALAAIDIDDTLVGPDKRIGRANRRAVGRLRDLGCRVILASGRRHANMLAYCEELGLDDYVVSSHGARVEHPRTGEILHRAWLDSDLAASLVAEGLDRGHTVMLWLAEGIYAQAETRWVDAYRRATGNDPVTVADLRALSGRPAEKVTWSAEPERIAAHLAELSARRDPRVCALTTDDWCIELTAREAHKADGVAAVASSAGIPREAVLAFGDGNNDVSMLSWAGLGVAMPHGRPSARAAARAVAADGDPESALARAVDHIAAGFPSPVAEQDLRRVD</sequence>
<accession>A0A5B9VWQ9</accession>
<dbReference type="NCBIfam" id="TIGR00099">
    <property type="entry name" value="Cof-subfamily"/>
    <property type="match status" value="1"/>
</dbReference>
<dbReference type="PANTHER" id="PTHR10000">
    <property type="entry name" value="PHOSPHOSERINE PHOSPHATASE"/>
    <property type="match status" value="1"/>
</dbReference>
<dbReference type="SUPFAM" id="SSF56784">
    <property type="entry name" value="HAD-like"/>
    <property type="match status" value="1"/>
</dbReference>